<dbReference type="EMBL" id="WUEP01000052">
    <property type="protein sequence ID" value="NEH95987.1"/>
    <property type="molecule type" value="Genomic_DNA"/>
</dbReference>
<dbReference type="InterPro" id="IPR038161">
    <property type="entry name" value="VirB9/CagX/TrbG_C_sf"/>
</dbReference>
<feature type="signal peptide" evidence="3">
    <location>
        <begin position="1"/>
        <end position="18"/>
    </location>
</feature>
<comment type="caution">
    <text evidence="4">The sequence shown here is derived from an EMBL/GenBank/DDBJ whole genome shotgun (WGS) entry which is preliminary data.</text>
</comment>
<reference evidence="4 5" key="1">
    <citation type="submission" date="2019-12" db="EMBL/GenBank/DDBJ databases">
        <title>Rhizobium genotypes associated with high levels of biological nitrogen fixation by grain legumes in a temperate-maritime cropping system.</title>
        <authorList>
            <person name="Maluk M."/>
            <person name="Francesc Ferrando Molina F."/>
            <person name="Lopez Del Egido L."/>
            <person name="Lafos M."/>
            <person name="Langarica-Fuentes A."/>
            <person name="Gebre Yohannes G."/>
            <person name="Young M.W."/>
            <person name="Martin P."/>
            <person name="Gantlett R."/>
            <person name="Kenicer G."/>
            <person name="Hawes C."/>
            <person name="Begg G.S."/>
            <person name="Quilliam R.S."/>
            <person name="Squire G.R."/>
            <person name="Poole P.S."/>
            <person name="Young P.W."/>
            <person name="Iannetta P.M."/>
            <person name="James E.K."/>
        </authorList>
    </citation>
    <scope>NUCLEOTIDE SEQUENCE [LARGE SCALE GENOMIC DNA]</scope>
    <source>
        <strain evidence="4 5">JHI2449</strain>
    </source>
</reference>
<dbReference type="RefSeq" id="WP_138397145.1">
    <property type="nucleotide sequence ID" value="NZ_WUEP01000052.1"/>
</dbReference>
<comment type="similarity">
    <text evidence="1">Belongs to the TrbG/VirB9 family.</text>
</comment>
<keyword evidence="2 3" id="KW-0732">Signal</keyword>
<dbReference type="Gene3D" id="2.60.40.2500">
    <property type="match status" value="1"/>
</dbReference>
<proteinExistence type="inferred from homology"/>
<evidence type="ECO:0000313" key="5">
    <source>
        <dbReference type="Proteomes" id="UP000468864"/>
    </source>
</evidence>
<dbReference type="Proteomes" id="UP000468864">
    <property type="component" value="Unassembled WGS sequence"/>
</dbReference>
<name>A0A6N9ZR43_9HYPH</name>
<sequence>MFKHTAVLLLLSAGAALADQTPISATESVSALRQKPAAPAPASDPRIRRFAYNENKVYRLDLYLKSVTALQLSQSEEVESILIGDSASWEVVKLKAGNVVSIKPTLPSATTNMTIYTNRRVYTFELRSMGEFTGGANAAPLFRSIFTYADEEKPKQNSDASLRPDHLRADYLFSGEAAFRPRWVQDDGRQTMFFLPEGAPRPAVFKVGPGNKEQLINSRTNANQIIVDGTSDYWIMRIGNESVCIGRTGPTRLNRNVTVR</sequence>
<dbReference type="AlphaFoldDB" id="A0A6N9ZR43"/>
<gene>
    <name evidence="4" type="ORF">GR206_34160</name>
</gene>
<evidence type="ECO:0000256" key="1">
    <source>
        <dbReference type="ARBA" id="ARBA00006135"/>
    </source>
</evidence>
<organism evidence="4 5">
    <name type="scientific">Rhizobium laguerreae</name>
    <dbReference type="NCBI Taxonomy" id="1076926"/>
    <lineage>
        <taxon>Bacteria</taxon>
        <taxon>Pseudomonadati</taxon>
        <taxon>Pseudomonadota</taxon>
        <taxon>Alphaproteobacteria</taxon>
        <taxon>Hyphomicrobiales</taxon>
        <taxon>Rhizobiaceae</taxon>
        <taxon>Rhizobium/Agrobacterium group</taxon>
        <taxon>Rhizobium</taxon>
    </lineage>
</organism>
<protein>
    <submittedName>
        <fullName evidence="4">Conjugal transfer protein</fullName>
    </submittedName>
</protein>
<evidence type="ECO:0000313" key="4">
    <source>
        <dbReference type="EMBL" id="NEH95987.1"/>
    </source>
</evidence>
<dbReference type="Pfam" id="PF03524">
    <property type="entry name" value="CagX"/>
    <property type="match status" value="1"/>
</dbReference>
<evidence type="ECO:0000256" key="3">
    <source>
        <dbReference type="SAM" id="SignalP"/>
    </source>
</evidence>
<evidence type="ECO:0000256" key="2">
    <source>
        <dbReference type="ARBA" id="ARBA00022729"/>
    </source>
</evidence>
<dbReference type="InterPro" id="IPR010258">
    <property type="entry name" value="Conjugal_tfr_TrbG/VirB9/CagX"/>
</dbReference>
<feature type="chain" id="PRO_5027014864" evidence="3">
    <location>
        <begin position="19"/>
        <end position="260"/>
    </location>
</feature>
<accession>A0A6N9ZR43</accession>
<dbReference type="InterPro" id="IPR033645">
    <property type="entry name" value="VirB9/CagX/TrbG_C"/>
</dbReference>
<dbReference type="CDD" id="cd06911">
    <property type="entry name" value="VirB9_CagX_TrbG"/>
    <property type="match status" value="1"/>
</dbReference>